<dbReference type="Proteomes" id="UP000029964">
    <property type="component" value="Unassembled WGS sequence"/>
</dbReference>
<keyword evidence="2" id="KW-1185">Reference proteome</keyword>
<accession>A0A086SX85</accession>
<dbReference type="OrthoDB" id="408152at2759"/>
<name>A0A086SX85_HAPC1</name>
<dbReference type="InterPro" id="IPR027417">
    <property type="entry name" value="P-loop_NTPase"/>
</dbReference>
<dbReference type="InterPro" id="IPR040632">
    <property type="entry name" value="Sulfotransfer_4"/>
</dbReference>
<dbReference type="Gene3D" id="3.40.50.300">
    <property type="entry name" value="P-loop containing nucleotide triphosphate hydrolases"/>
    <property type="match status" value="1"/>
</dbReference>
<reference evidence="2" key="1">
    <citation type="journal article" date="2014" name="Genome Announc.">
        <title>Genome sequence and annotation of Acremonium chrysogenum, producer of the beta-lactam antibiotic cephalosporin C.</title>
        <authorList>
            <person name="Terfehr D."/>
            <person name="Dahlmann T.A."/>
            <person name="Specht T."/>
            <person name="Zadra I."/>
            <person name="Kuernsteiner H."/>
            <person name="Kueck U."/>
        </authorList>
    </citation>
    <scope>NUCLEOTIDE SEQUENCE [LARGE SCALE GENOMIC DNA]</scope>
    <source>
        <strain evidence="2">ATCC 11550 / CBS 779.69 / DSM 880 / IAM 14645 / JCM 23072 / IMI 49137</strain>
    </source>
</reference>
<dbReference type="Pfam" id="PF17784">
    <property type="entry name" value="Sulfotransfer_4"/>
    <property type="match status" value="1"/>
</dbReference>
<evidence type="ECO:0000313" key="1">
    <source>
        <dbReference type="EMBL" id="KFH41717.1"/>
    </source>
</evidence>
<gene>
    <name evidence="1" type="ORF">ACRE_075630</name>
</gene>
<organism evidence="1 2">
    <name type="scientific">Hapsidospora chrysogenum (strain ATCC 11550 / CBS 779.69 / DSM 880 / IAM 14645 / JCM 23072 / IMI 49137)</name>
    <name type="common">Acremonium chrysogenum</name>
    <dbReference type="NCBI Taxonomy" id="857340"/>
    <lineage>
        <taxon>Eukaryota</taxon>
        <taxon>Fungi</taxon>
        <taxon>Dikarya</taxon>
        <taxon>Ascomycota</taxon>
        <taxon>Pezizomycotina</taxon>
        <taxon>Sordariomycetes</taxon>
        <taxon>Hypocreomycetidae</taxon>
        <taxon>Hypocreales</taxon>
        <taxon>Bionectriaceae</taxon>
        <taxon>Hapsidospora</taxon>
    </lineage>
</organism>
<dbReference type="AlphaFoldDB" id="A0A086SX85"/>
<proteinExistence type="predicted"/>
<comment type="caution">
    <text evidence="1">The sequence shown here is derived from an EMBL/GenBank/DDBJ whole genome shotgun (WGS) entry which is preliminary data.</text>
</comment>
<protein>
    <submittedName>
        <fullName evidence="1">Uncharacterized protein</fullName>
    </submittedName>
</protein>
<dbReference type="HOGENOM" id="CLU_2621449_0_0_1"/>
<sequence length="78" mass="8360">MASEAVKLAGKPAKACPDGLAVIHVALFRMGTRSIAEAYRILGYKTHHGTEHTLGNPWAQVEHAADATWPDVPDAGQR</sequence>
<evidence type="ECO:0000313" key="2">
    <source>
        <dbReference type="Proteomes" id="UP000029964"/>
    </source>
</evidence>
<dbReference type="EMBL" id="JPKY01000117">
    <property type="protein sequence ID" value="KFH41717.1"/>
    <property type="molecule type" value="Genomic_DNA"/>
</dbReference>